<evidence type="ECO:0008006" key="5">
    <source>
        <dbReference type="Google" id="ProtNLM"/>
    </source>
</evidence>
<feature type="transmembrane region" description="Helical" evidence="2">
    <location>
        <begin position="462"/>
        <end position="479"/>
    </location>
</feature>
<keyword evidence="2" id="KW-0472">Membrane</keyword>
<feature type="transmembrane region" description="Helical" evidence="2">
    <location>
        <begin position="431"/>
        <end position="450"/>
    </location>
</feature>
<evidence type="ECO:0000256" key="1">
    <source>
        <dbReference type="SAM" id="MobiDB-lite"/>
    </source>
</evidence>
<keyword evidence="2" id="KW-0812">Transmembrane</keyword>
<comment type="caution">
    <text evidence="3">The sequence shown here is derived from an EMBL/GenBank/DDBJ whole genome shotgun (WGS) entry which is preliminary data.</text>
</comment>
<evidence type="ECO:0000313" key="4">
    <source>
        <dbReference type="Proteomes" id="UP001500851"/>
    </source>
</evidence>
<feature type="transmembrane region" description="Helical" evidence="2">
    <location>
        <begin position="514"/>
        <end position="538"/>
    </location>
</feature>
<protein>
    <recommendedName>
        <fullName evidence="5">GT2 family glycosyltransferase</fullName>
    </recommendedName>
</protein>
<feature type="region of interest" description="Disordered" evidence="1">
    <location>
        <begin position="915"/>
        <end position="1031"/>
    </location>
</feature>
<feature type="transmembrane region" description="Helical" evidence="2">
    <location>
        <begin position="544"/>
        <end position="569"/>
    </location>
</feature>
<dbReference type="EMBL" id="BAAAOB010000001">
    <property type="protein sequence ID" value="GAA1780785.1"/>
    <property type="molecule type" value="Genomic_DNA"/>
</dbReference>
<feature type="transmembrane region" description="Helical" evidence="2">
    <location>
        <begin position="257"/>
        <end position="279"/>
    </location>
</feature>
<feature type="transmembrane region" description="Helical" evidence="2">
    <location>
        <begin position="647"/>
        <end position="670"/>
    </location>
</feature>
<feature type="transmembrane region" description="Helical" evidence="2">
    <location>
        <begin position="621"/>
        <end position="640"/>
    </location>
</feature>
<feature type="transmembrane region" description="Helical" evidence="2">
    <location>
        <begin position="893"/>
        <end position="914"/>
    </location>
</feature>
<dbReference type="Proteomes" id="UP001500851">
    <property type="component" value="Unassembled WGS sequence"/>
</dbReference>
<feature type="compositionally biased region" description="Basic and acidic residues" evidence="1">
    <location>
        <begin position="1019"/>
        <end position="1031"/>
    </location>
</feature>
<accession>A0ABP4XFG1</accession>
<dbReference type="SUPFAM" id="SSF53448">
    <property type="entry name" value="Nucleotide-diphospho-sugar transferases"/>
    <property type="match status" value="1"/>
</dbReference>
<name>A0ABP4XFG1_9MICO</name>
<organism evidence="3 4">
    <name type="scientific">Leucobacter iarius</name>
    <dbReference type="NCBI Taxonomy" id="333963"/>
    <lineage>
        <taxon>Bacteria</taxon>
        <taxon>Bacillati</taxon>
        <taxon>Actinomycetota</taxon>
        <taxon>Actinomycetes</taxon>
        <taxon>Micrococcales</taxon>
        <taxon>Microbacteriaceae</taxon>
        <taxon>Leucobacter</taxon>
    </lineage>
</organism>
<dbReference type="InterPro" id="IPR050834">
    <property type="entry name" value="Glycosyltransf_2"/>
</dbReference>
<evidence type="ECO:0000256" key="2">
    <source>
        <dbReference type="SAM" id="Phobius"/>
    </source>
</evidence>
<feature type="transmembrane region" description="Helical" evidence="2">
    <location>
        <begin position="709"/>
        <end position="729"/>
    </location>
</feature>
<sequence>MRTRVTAILVARQGGEWLDQTIAGLAAQTRRPDRVIAVSNGGSERVAGQLASAGPERVVTTTGQLSFGQAVQRAIDTLPEPAGDDEWFWLLSEDSAPEPAALERVLSTVQRAPSVAIAGPKLVDWDHPERIIELGQSLTRSGSRWMLRRQELDQQQYDHLQDVLGVGPVGMLARRDAWAELGGFDPALPVFDDGLDFSVRARLAGYRVVVSPESRIRFAQSGVAGPRIDRRRSVMRTAHRQARTAHLHRRIAYAPGFLAFVMWLGLPLLGVARVFWALIREQPGQMLGEFAAAFTVFFRPGAILASRRRIRAASSAGWAAVRPLRVDPKAVRTARMIDREAILASQGRQRRELHFVSSGGLTVLIVSMVAAVALCWWALSRTSLVGGALAPLSPVGELWRNTFMHDGVPADPFAWVLAVLGSLTFWNPSHIVVLVFIAAIPLSALGGWIWGAQLTESRAGRVLLGLGWALSPVLLGSLSSGRLPTLILAVALPWLLLAASRCRESWSWAGTASLLAAVVLACAPVLIPAAVLLLIVGLCTSLRGIARVLSTAIAPLVLFAPKAIAAFAAGRPIDLLLDPGITPAYQPGNTWHLMLGFPAFGLEGWSGIFDAMGLGGAPATLLVGVLLAPIALLAVLGLLTGRIAVTLLLALAGGLGFVTAIGAAQLHLLIEGPASVALWTGSGIALYWLSVLGLAAVGCSVLRRVAGPLVAVALVAALLAVAPLAVRLVTDQTGLRSADAQMPAIVQAAGAADPEIRTLVLTATGPQEVRAELVTGTGVRLDQIRTSERAPSLTAEDRVVGRLVGGLASTGGPDLRGDFAKERIGFVLLAAGGDDGERGLLQSAFDQQTTLSSAGQTAHGLLWRVEGQAASDGGGSHSDGKLTGTSLSATTIWWAQAIVLLAMLLLALPTGEVVDRPERRKKPKRRRGDDPATGPNLAATSEASAPEPAAVPDRAAEVPSEVQPPAQPEPASAPEPEPTAEPGAAAESAPAAEPTPDPEAEPSADPDPAPAAAVDADPAAEHEDGPEEQKR</sequence>
<evidence type="ECO:0000313" key="3">
    <source>
        <dbReference type="EMBL" id="GAA1780785.1"/>
    </source>
</evidence>
<proteinExistence type="predicted"/>
<dbReference type="Gene3D" id="3.90.550.10">
    <property type="entry name" value="Spore Coat Polysaccharide Biosynthesis Protein SpsA, Chain A"/>
    <property type="match status" value="1"/>
</dbReference>
<dbReference type="InterPro" id="IPR029044">
    <property type="entry name" value="Nucleotide-diphossugar_trans"/>
</dbReference>
<feature type="compositionally biased region" description="Low complexity" evidence="1">
    <location>
        <begin position="980"/>
        <end position="994"/>
    </location>
</feature>
<dbReference type="PANTHER" id="PTHR43685:SF3">
    <property type="entry name" value="SLR2126 PROTEIN"/>
    <property type="match status" value="1"/>
</dbReference>
<keyword evidence="2" id="KW-1133">Transmembrane helix</keyword>
<feature type="compositionally biased region" description="Low complexity" evidence="1">
    <location>
        <begin position="938"/>
        <end position="950"/>
    </location>
</feature>
<gene>
    <name evidence="3" type="ORF">GCM10009768_07150</name>
</gene>
<feature type="transmembrane region" description="Helical" evidence="2">
    <location>
        <begin position="676"/>
        <end position="697"/>
    </location>
</feature>
<feature type="transmembrane region" description="Helical" evidence="2">
    <location>
        <begin position="355"/>
        <end position="379"/>
    </location>
</feature>
<keyword evidence="4" id="KW-1185">Reference proteome</keyword>
<feature type="transmembrane region" description="Helical" evidence="2">
    <location>
        <begin position="285"/>
        <end position="305"/>
    </location>
</feature>
<dbReference type="PANTHER" id="PTHR43685">
    <property type="entry name" value="GLYCOSYLTRANSFERASE"/>
    <property type="match status" value="1"/>
</dbReference>
<reference evidence="4" key="1">
    <citation type="journal article" date="2019" name="Int. J. Syst. Evol. Microbiol.">
        <title>The Global Catalogue of Microorganisms (GCM) 10K type strain sequencing project: providing services to taxonomists for standard genome sequencing and annotation.</title>
        <authorList>
            <consortium name="The Broad Institute Genomics Platform"/>
            <consortium name="The Broad Institute Genome Sequencing Center for Infectious Disease"/>
            <person name="Wu L."/>
            <person name="Ma J."/>
        </authorList>
    </citation>
    <scope>NUCLEOTIDE SEQUENCE [LARGE SCALE GENOMIC DNA]</scope>
    <source>
        <strain evidence="4">JCM 14736</strain>
    </source>
</reference>
<dbReference type="Pfam" id="PF13641">
    <property type="entry name" value="Glyco_tranf_2_3"/>
    <property type="match status" value="1"/>
</dbReference>
<feature type="compositionally biased region" description="Pro residues" evidence="1">
    <location>
        <begin position="965"/>
        <end position="979"/>
    </location>
</feature>